<dbReference type="Pfam" id="PF00561">
    <property type="entry name" value="Abhydrolase_1"/>
    <property type="match status" value="1"/>
</dbReference>
<protein>
    <submittedName>
        <fullName evidence="2">2-hydroxy-6-oxo-6-phenylhexa-2,4-dienoate hydrolase</fullName>
        <ecNumber evidence="2">3.7.1.-</ecNumber>
    </submittedName>
</protein>
<comment type="caution">
    <text evidence="2">The sequence shown here is derived from an EMBL/GenBank/DDBJ whole genome shotgun (WGS) entry which is preliminary data.</text>
</comment>
<keyword evidence="3" id="KW-1185">Reference proteome</keyword>
<feature type="domain" description="AB hydrolase-1" evidence="1">
    <location>
        <begin position="85"/>
        <end position="335"/>
    </location>
</feature>
<dbReference type="GO" id="GO:0046464">
    <property type="term" value="P:acylglycerol catabolic process"/>
    <property type="evidence" value="ECO:0007669"/>
    <property type="project" value="TreeGrafter"/>
</dbReference>
<keyword evidence="2" id="KW-0378">Hydrolase</keyword>
<dbReference type="eggNOG" id="COG2267">
    <property type="taxonomic scope" value="Bacteria"/>
</dbReference>
<reference evidence="2 3" key="1">
    <citation type="journal article" date="2013" name="Genome Announc.">
        <title>Draft Genome Sequence of Winogradskyella psychrotolerans RS-3T, Isolated from the Marine Transect of Kongsfjorden, Ny-Alesund, Svalbard, Arctic Ocean.</title>
        <authorList>
            <person name="Kumar Pinnaka A."/>
            <person name="Ara S."/>
            <person name="Singh A."/>
            <person name="Shivaji S."/>
        </authorList>
    </citation>
    <scope>NUCLEOTIDE SEQUENCE [LARGE SCALE GENOMIC DNA]</scope>
    <source>
        <strain evidence="2 3">RS-3</strain>
    </source>
</reference>
<dbReference type="PRINTS" id="PR00412">
    <property type="entry name" value="EPOXHYDRLASE"/>
</dbReference>
<dbReference type="PATRIC" id="fig|641526.4.peg.2875"/>
<sequence>MTYKHGNKTQLTQNHIMKKNLIIGLTLLFVFQIAKAQTDSLQWLDIELANYNYPYPVSNLELTIQAQDLTMAYMDEKPDNYNGKNIVLFHGKNFNGAYWKTTIQALTKEGFRVIVPDQIGFGKSSKPDHFHYTFQQLAQNTKTLLDTLNIEKTAILGHSMGGMLATRFALMYPETVEKFVLENPIGLEDWKLKVPYQPVEWWYKNELKKSSEGIKKYQLENYYDNQWKPEYDQWVNLLAGWTLNSDYKTIAWNAALTYDMIFTQPVVYEFKNITAPTLLIIGTRDRTALGKGLVSEDVKKTMGLYDELGKATQKKIPNATLVEIENVGHLPHIEKFESFIKPLIDFLKQ</sequence>
<dbReference type="STRING" id="641526.ADIWIN_2896"/>
<proteinExistence type="predicted"/>
<dbReference type="SUPFAM" id="SSF53474">
    <property type="entry name" value="alpha/beta-Hydrolases"/>
    <property type="match status" value="1"/>
</dbReference>
<dbReference type="EC" id="3.7.1.-" evidence="2"/>
<dbReference type="InterPro" id="IPR000073">
    <property type="entry name" value="AB_hydrolase_1"/>
</dbReference>
<evidence type="ECO:0000259" key="1">
    <source>
        <dbReference type="Pfam" id="PF00561"/>
    </source>
</evidence>
<dbReference type="PRINTS" id="PR00111">
    <property type="entry name" value="ABHYDROLASE"/>
</dbReference>
<dbReference type="Gene3D" id="3.40.50.1820">
    <property type="entry name" value="alpha/beta hydrolase"/>
    <property type="match status" value="1"/>
</dbReference>
<dbReference type="GO" id="GO:0016020">
    <property type="term" value="C:membrane"/>
    <property type="evidence" value="ECO:0007669"/>
    <property type="project" value="TreeGrafter"/>
</dbReference>
<dbReference type="Proteomes" id="UP000014962">
    <property type="component" value="Unassembled WGS sequence"/>
</dbReference>
<dbReference type="AlphaFoldDB" id="S7VRM7"/>
<evidence type="ECO:0000313" key="2">
    <source>
        <dbReference type="EMBL" id="EPR72057.1"/>
    </source>
</evidence>
<dbReference type="EMBL" id="ATMR01000128">
    <property type="protein sequence ID" value="EPR72057.1"/>
    <property type="molecule type" value="Genomic_DNA"/>
</dbReference>
<gene>
    <name evidence="2" type="ORF">ADIWIN_2896</name>
</gene>
<organism evidence="2 3">
    <name type="scientific">Winogradskyella psychrotolerans RS-3</name>
    <dbReference type="NCBI Taxonomy" id="641526"/>
    <lineage>
        <taxon>Bacteria</taxon>
        <taxon>Pseudomonadati</taxon>
        <taxon>Bacteroidota</taxon>
        <taxon>Flavobacteriia</taxon>
        <taxon>Flavobacteriales</taxon>
        <taxon>Flavobacteriaceae</taxon>
        <taxon>Winogradskyella</taxon>
    </lineage>
</organism>
<dbReference type="PANTHER" id="PTHR43798:SF33">
    <property type="entry name" value="HYDROLASE, PUTATIVE (AFU_ORTHOLOGUE AFUA_2G14860)-RELATED"/>
    <property type="match status" value="1"/>
</dbReference>
<name>S7VRM7_9FLAO</name>
<dbReference type="PANTHER" id="PTHR43798">
    <property type="entry name" value="MONOACYLGLYCEROL LIPASE"/>
    <property type="match status" value="1"/>
</dbReference>
<accession>S7VRM7</accession>
<dbReference type="InterPro" id="IPR000639">
    <property type="entry name" value="Epox_hydrolase-like"/>
</dbReference>
<dbReference type="InterPro" id="IPR029058">
    <property type="entry name" value="AB_hydrolase_fold"/>
</dbReference>
<dbReference type="InterPro" id="IPR050266">
    <property type="entry name" value="AB_hydrolase_sf"/>
</dbReference>
<evidence type="ECO:0000313" key="3">
    <source>
        <dbReference type="Proteomes" id="UP000014962"/>
    </source>
</evidence>
<dbReference type="GO" id="GO:0047372">
    <property type="term" value="F:monoacylglycerol lipase activity"/>
    <property type="evidence" value="ECO:0007669"/>
    <property type="project" value="TreeGrafter"/>
</dbReference>